<keyword evidence="1" id="KW-0472">Membrane</keyword>
<evidence type="ECO:0000313" key="2">
    <source>
        <dbReference type="EMBL" id="GHH56585.1"/>
    </source>
</evidence>
<feature type="transmembrane region" description="Helical" evidence="1">
    <location>
        <begin position="99"/>
        <end position="122"/>
    </location>
</feature>
<keyword evidence="1" id="KW-1133">Transmembrane helix</keyword>
<dbReference type="PANTHER" id="PTHR33927:SF5">
    <property type="entry name" value="ENZYME, PUTATIVE (AFU_ORTHOLOGUE AFUA_8G01222)-RELATED"/>
    <property type="match status" value="1"/>
</dbReference>
<sequence length="429" mass="46555">MVERDREQERDELPRRPRRTAYNFFAAVVPAANAGVAIGYLAVAPGDPLEVGVPAHVALRLVLLNLLVAVLLRSAAATDSAYRCAVALGRGRSPAVRRVAGWAEGYGGLHVGFALSATLWFLVMNGSMLRSDVYPPTCVAVNGFLVVAFTGVQISAVGPVRHRAPGLFRVLHRCGTWTVVGLLWLQMDFVLVRRHRGTFWAEAVLPSPEFWLLVATSALLVLPWLRLRRVPVEVVRVSSEVVELRLGLERARPGALTMVSRTPLGPCHRFTLVVEPRRGGATLVVSRRLDWVSDLVDFPQSHLWVHAAPALAGSYLGHLHRSAIFVVTGTAIAEGLARLARTGNSTELVWVVHGPVRAYGMDFVDRVEVLAPDLVIVDTSVQPDVDFLEMARELHSSAGSDAVGVAGSREVVREVREGLARDGVPTFGG</sequence>
<dbReference type="PANTHER" id="PTHR33927">
    <property type="entry name" value="TRANSMEMBRANE PROTEIN"/>
    <property type="match status" value="1"/>
</dbReference>
<evidence type="ECO:0000256" key="1">
    <source>
        <dbReference type="SAM" id="Phobius"/>
    </source>
</evidence>
<comment type="caution">
    <text evidence="2">The sequence shown here is derived from an EMBL/GenBank/DDBJ whole genome shotgun (WGS) entry which is preliminary data.</text>
</comment>
<reference evidence="3" key="1">
    <citation type="journal article" date="2019" name="Int. J. Syst. Evol. Microbiol.">
        <title>The Global Catalogue of Microorganisms (GCM) 10K type strain sequencing project: providing services to taxonomists for standard genome sequencing and annotation.</title>
        <authorList>
            <consortium name="The Broad Institute Genomics Platform"/>
            <consortium name="The Broad Institute Genome Sequencing Center for Infectious Disease"/>
            <person name="Wu L."/>
            <person name="Ma J."/>
        </authorList>
    </citation>
    <scope>NUCLEOTIDE SEQUENCE [LARGE SCALE GENOMIC DNA]</scope>
    <source>
        <strain evidence="3">CGMCC 4.7367</strain>
    </source>
</reference>
<proteinExistence type="predicted"/>
<dbReference type="EMBL" id="BNAR01000016">
    <property type="protein sequence ID" value="GHH56585.1"/>
    <property type="molecule type" value="Genomic_DNA"/>
</dbReference>
<feature type="transmembrane region" description="Helical" evidence="1">
    <location>
        <begin position="134"/>
        <end position="158"/>
    </location>
</feature>
<keyword evidence="3" id="KW-1185">Reference proteome</keyword>
<evidence type="ECO:0000313" key="3">
    <source>
        <dbReference type="Proteomes" id="UP000605568"/>
    </source>
</evidence>
<protein>
    <submittedName>
        <fullName evidence="2">Uncharacterized protein</fullName>
    </submittedName>
</protein>
<keyword evidence="1" id="KW-0812">Transmembrane</keyword>
<dbReference type="Proteomes" id="UP000605568">
    <property type="component" value="Unassembled WGS sequence"/>
</dbReference>
<feature type="transmembrane region" description="Helical" evidence="1">
    <location>
        <begin position="21"/>
        <end position="43"/>
    </location>
</feature>
<name>A0ABQ3MQC1_9PSEU</name>
<dbReference type="InterPro" id="IPR052979">
    <property type="entry name" value="Adenylate-forming_domain"/>
</dbReference>
<feature type="transmembrane region" description="Helical" evidence="1">
    <location>
        <begin position="55"/>
        <end position="78"/>
    </location>
</feature>
<accession>A0ABQ3MQC1</accession>
<feature type="transmembrane region" description="Helical" evidence="1">
    <location>
        <begin position="170"/>
        <end position="190"/>
    </location>
</feature>
<gene>
    <name evidence="2" type="ORF">GCM10017774_74900</name>
</gene>
<organism evidence="2 3">
    <name type="scientific">Lentzea cavernae</name>
    <dbReference type="NCBI Taxonomy" id="2020703"/>
    <lineage>
        <taxon>Bacteria</taxon>
        <taxon>Bacillati</taxon>
        <taxon>Actinomycetota</taxon>
        <taxon>Actinomycetes</taxon>
        <taxon>Pseudonocardiales</taxon>
        <taxon>Pseudonocardiaceae</taxon>
        <taxon>Lentzea</taxon>
    </lineage>
</organism>